<dbReference type="EMBL" id="CAJNYD010000551">
    <property type="protein sequence ID" value="CAF3273524.1"/>
    <property type="molecule type" value="Genomic_DNA"/>
</dbReference>
<comment type="similarity">
    <text evidence="1">Belongs to the cornifelin family.</text>
</comment>
<name>A0A817RVI0_9BILA</name>
<reference evidence="2" key="1">
    <citation type="submission" date="2021-02" db="EMBL/GenBank/DDBJ databases">
        <authorList>
            <person name="Nowell W R."/>
        </authorList>
    </citation>
    <scope>NUCLEOTIDE SEQUENCE</scope>
</reference>
<dbReference type="Proteomes" id="UP000663833">
    <property type="component" value="Unassembled WGS sequence"/>
</dbReference>
<dbReference type="Pfam" id="PF04749">
    <property type="entry name" value="PLAC8"/>
    <property type="match status" value="1"/>
</dbReference>
<accession>A0A817RVI0</accession>
<protein>
    <submittedName>
        <fullName evidence="2">Uncharacterized protein</fullName>
    </submittedName>
</protein>
<dbReference type="AlphaFoldDB" id="A0A817RVI0"/>
<comment type="caution">
    <text evidence="2">The sequence shown here is derived from an EMBL/GenBank/DDBJ whole genome shotgun (WGS) entry which is preliminary data.</text>
</comment>
<evidence type="ECO:0000313" key="3">
    <source>
        <dbReference type="Proteomes" id="UP000663833"/>
    </source>
</evidence>
<dbReference type="PANTHER" id="PTHR15907">
    <property type="entry name" value="DUF614 FAMILY PROTEIN-RELATED"/>
    <property type="match status" value="1"/>
</dbReference>
<gene>
    <name evidence="2" type="ORF">LUA448_LOCUS6098</name>
</gene>
<dbReference type="InterPro" id="IPR006461">
    <property type="entry name" value="PLAC_motif_containing"/>
</dbReference>
<dbReference type="NCBIfam" id="TIGR01571">
    <property type="entry name" value="A_thal_Cys_rich"/>
    <property type="match status" value="1"/>
</dbReference>
<organism evidence="2 3">
    <name type="scientific">Rotaria socialis</name>
    <dbReference type="NCBI Taxonomy" id="392032"/>
    <lineage>
        <taxon>Eukaryota</taxon>
        <taxon>Metazoa</taxon>
        <taxon>Spiralia</taxon>
        <taxon>Gnathifera</taxon>
        <taxon>Rotifera</taxon>
        <taxon>Eurotatoria</taxon>
        <taxon>Bdelloidea</taxon>
        <taxon>Philodinida</taxon>
        <taxon>Philodinidae</taxon>
        <taxon>Rotaria</taxon>
    </lineage>
</organism>
<evidence type="ECO:0000256" key="1">
    <source>
        <dbReference type="ARBA" id="ARBA00009024"/>
    </source>
</evidence>
<proteinExistence type="inferred from homology"/>
<evidence type="ECO:0000313" key="2">
    <source>
        <dbReference type="EMBL" id="CAF3273524.1"/>
    </source>
</evidence>
<sequence>MSQPWKAGLFGCFEDIPICLLGWCCGCYLFGQNAEQIDGSNKFTMCCGYACLSGCYLCCLLHKPRREALRAAYNLEENPSDFLATCCCSGCAVCQEAIELKQRGVHQVHAYQFLLNLVKYYFHH</sequence>